<dbReference type="EMBL" id="KV429037">
    <property type="protein sequence ID" value="KZT73321.1"/>
    <property type="molecule type" value="Genomic_DNA"/>
</dbReference>
<feature type="compositionally biased region" description="Acidic residues" evidence="1">
    <location>
        <begin position="39"/>
        <end position="52"/>
    </location>
</feature>
<evidence type="ECO:0000256" key="1">
    <source>
        <dbReference type="SAM" id="MobiDB-lite"/>
    </source>
</evidence>
<protein>
    <submittedName>
        <fullName evidence="2">Uncharacterized protein</fullName>
    </submittedName>
</protein>
<feature type="region of interest" description="Disordered" evidence="1">
    <location>
        <begin position="33"/>
        <end position="70"/>
    </location>
</feature>
<evidence type="ECO:0000313" key="2">
    <source>
        <dbReference type="EMBL" id="KZT73321.1"/>
    </source>
</evidence>
<dbReference type="Proteomes" id="UP000076727">
    <property type="component" value="Unassembled WGS sequence"/>
</dbReference>
<proteinExistence type="predicted"/>
<accession>A0A165TEJ9</accession>
<evidence type="ECO:0000313" key="3">
    <source>
        <dbReference type="Proteomes" id="UP000076727"/>
    </source>
</evidence>
<reference evidence="2 3" key="1">
    <citation type="journal article" date="2016" name="Mol. Biol. Evol.">
        <title>Comparative Genomics of Early-Diverging Mushroom-Forming Fungi Provides Insights into the Origins of Lignocellulose Decay Capabilities.</title>
        <authorList>
            <person name="Nagy L.G."/>
            <person name="Riley R."/>
            <person name="Tritt A."/>
            <person name="Adam C."/>
            <person name="Daum C."/>
            <person name="Floudas D."/>
            <person name="Sun H."/>
            <person name="Yadav J.S."/>
            <person name="Pangilinan J."/>
            <person name="Larsson K.H."/>
            <person name="Matsuura K."/>
            <person name="Barry K."/>
            <person name="Labutti K."/>
            <person name="Kuo R."/>
            <person name="Ohm R.A."/>
            <person name="Bhattacharya S.S."/>
            <person name="Shirouzu T."/>
            <person name="Yoshinaga Y."/>
            <person name="Martin F.M."/>
            <person name="Grigoriev I.V."/>
            <person name="Hibbett D.S."/>
        </authorList>
    </citation>
    <scope>NUCLEOTIDE SEQUENCE [LARGE SCALE GENOMIC DNA]</scope>
    <source>
        <strain evidence="2 3">L-15889</strain>
    </source>
</reference>
<dbReference type="AlphaFoldDB" id="A0A165TEJ9"/>
<sequence length="468" mass="50915">MADVDALGDSDVAVARGPRPCICSSVVLGQRVRLPDSSEPSDDDGSEFEPEDTPYSPGARHRPVRTRTSAKTAQVAGAKFVFSLNLTLLRCRAVAGHSPPGRPQDGAKEDYGVAFGGRDWGCSARPATNGGYPTRAAVELPQRNVRPEVSILRRDVLTAPAKRNSDAVAVKSPPVRADEDALPLSAKRIRLQWDGSSPSEPQDNGDASIQQRALLRSRQLQQSTVQVQSQPAGQKGIAVERRVHHKLLRTVRVTSEIDAVRQAMNGSKLNLLEATGTRSSAPRMSGPGPPMYPERLLTGVGVAAWGPPPSDAINRSRVSAKAPRTVQAAFISRNIGAEGSQSAASNRLPSSFEAQSSRFANEVNEPDLSIVTIAFYTILYTDILTNHVLIYNRDVQPRSDVDVYPAIRGKYPGKTRYPIVTFRYALLPAFDHNLHAPLLYAETIIMDSWLHLGLPVTLHTYRASESRR</sequence>
<keyword evidence="3" id="KW-1185">Reference proteome</keyword>
<gene>
    <name evidence="2" type="ORF">DAEQUDRAFT_808422</name>
</gene>
<name>A0A165TEJ9_9APHY</name>
<organism evidence="2 3">
    <name type="scientific">Daedalea quercina L-15889</name>
    <dbReference type="NCBI Taxonomy" id="1314783"/>
    <lineage>
        <taxon>Eukaryota</taxon>
        <taxon>Fungi</taxon>
        <taxon>Dikarya</taxon>
        <taxon>Basidiomycota</taxon>
        <taxon>Agaricomycotina</taxon>
        <taxon>Agaricomycetes</taxon>
        <taxon>Polyporales</taxon>
        <taxon>Fomitopsis</taxon>
    </lineage>
</organism>